<proteinExistence type="predicted"/>
<protein>
    <recommendedName>
        <fullName evidence="3">Tyr recombinase domain-containing protein</fullName>
    </recommendedName>
</protein>
<dbReference type="EMBL" id="BLAL01000085">
    <property type="protein sequence ID" value="GES84736.1"/>
    <property type="molecule type" value="Genomic_DNA"/>
</dbReference>
<evidence type="ECO:0000313" key="1">
    <source>
        <dbReference type="EMBL" id="GES84736.1"/>
    </source>
</evidence>
<name>A0A8H3LF99_9GLOM</name>
<dbReference type="GO" id="GO:0003677">
    <property type="term" value="F:DNA binding"/>
    <property type="evidence" value="ECO:0007669"/>
    <property type="project" value="InterPro"/>
</dbReference>
<dbReference type="OrthoDB" id="2413110at2759"/>
<dbReference type="AlphaFoldDB" id="A0A8H3LF99"/>
<dbReference type="InterPro" id="IPR011010">
    <property type="entry name" value="DNA_brk_join_enz"/>
</dbReference>
<dbReference type="SUPFAM" id="SSF56349">
    <property type="entry name" value="DNA breaking-rejoining enzymes"/>
    <property type="match status" value="1"/>
</dbReference>
<evidence type="ECO:0008006" key="3">
    <source>
        <dbReference type="Google" id="ProtNLM"/>
    </source>
</evidence>
<reference evidence="1" key="1">
    <citation type="submission" date="2019-10" db="EMBL/GenBank/DDBJ databases">
        <title>Conservation and host-specific expression of non-tandemly repeated heterogenous ribosome RNA gene in arbuscular mycorrhizal fungi.</title>
        <authorList>
            <person name="Maeda T."/>
            <person name="Kobayashi Y."/>
            <person name="Nakagawa T."/>
            <person name="Ezawa T."/>
            <person name="Yamaguchi K."/>
            <person name="Bino T."/>
            <person name="Nishimoto Y."/>
            <person name="Shigenobu S."/>
            <person name="Kawaguchi M."/>
        </authorList>
    </citation>
    <scope>NUCLEOTIDE SEQUENCE</scope>
    <source>
        <strain evidence="1">HR1</strain>
    </source>
</reference>
<evidence type="ECO:0000313" key="2">
    <source>
        <dbReference type="Proteomes" id="UP000615446"/>
    </source>
</evidence>
<dbReference type="Proteomes" id="UP000615446">
    <property type="component" value="Unassembled WGS sequence"/>
</dbReference>
<comment type="caution">
    <text evidence="1">The sequence shown here is derived from an EMBL/GenBank/DDBJ whole genome shotgun (WGS) entry which is preliminary data.</text>
</comment>
<gene>
    <name evidence="1" type="ORF">RCL2_001183600</name>
</gene>
<accession>A0A8H3LF99</accession>
<sequence>METKKLLKVQESCVPQSTVKCIKKWVNILNSWRNHEYVGYTYKLKSLSSNQQIEKEMWIDAAKPHESLTNEELKLILDHDAMSPNNPEGLLRRVFLWVFIRIFMGGMFREICIACGIDISGRNISNHSERDKVIQSIFDAGNKEIEAMAISGHNLSTGVHNYLKVTKEKKRKILG</sequence>
<organism evidence="1 2">
    <name type="scientific">Rhizophagus clarus</name>
    <dbReference type="NCBI Taxonomy" id="94130"/>
    <lineage>
        <taxon>Eukaryota</taxon>
        <taxon>Fungi</taxon>
        <taxon>Fungi incertae sedis</taxon>
        <taxon>Mucoromycota</taxon>
        <taxon>Glomeromycotina</taxon>
        <taxon>Glomeromycetes</taxon>
        <taxon>Glomerales</taxon>
        <taxon>Glomeraceae</taxon>
        <taxon>Rhizophagus</taxon>
    </lineage>
</organism>